<reference evidence="3 4" key="1">
    <citation type="submission" date="2021-03" db="EMBL/GenBank/DDBJ databases">
        <title>Sequencing the genomes of 1000 actinobacteria strains.</title>
        <authorList>
            <person name="Klenk H.-P."/>
        </authorList>
    </citation>
    <scope>NUCLEOTIDE SEQUENCE [LARGE SCALE GENOMIC DNA]</scope>
    <source>
        <strain evidence="3 4">DSM 15797</strain>
    </source>
</reference>
<evidence type="ECO:0000313" key="4">
    <source>
        <dbReference type="Proteomes" id="UP001296993"/>
    </source>
</evidence>
<gene>
    <name evidence="3" type="ORF">JOF47_002968</name>
</gene>
<keyword evidence="2" id="KW-0732">Signal</keyword>
<keyword evidence="4" id="KW-1185">Reference proteome</keyword>
<organism evidence="3 4">
    <name type="scientific">Paeniglutamicibacter kerguelensis</name>
    <dbReference type="NCBI Taxonomy" id="254788"/>
    <lineage>
        <taxon>Bacteria</taxon>
        <taxon>Bacillati</taxon>
        <taxon>Actinomycetota</taxon>
        <taxon>Actinomycetes</taxon>
        <taxon>Micrococcales</taxon>
        <taxon>Micrococcaceae</taxon>
        <taxon>Paeniglutamicibacter</taxon>
    </lineage>
</organism>
<proteinExistence type="predicted"/>
<evidence type="ECO:0000256" key="2">
    <source>
        <dbReference type="SAM" id="SignalP"/>
    </source>
</evidence>
<dbReference type="PROSITE" id="PS51257">
    <property type="entry name" value="PROKAR_LIPOPROTEIN"/>
    <property type="match status" value="1"/>
</dbReference>
<name>A0ABS4XG62_9MICC</name>
<protein>
    <recommendedName>
        <fullName evidence="5">DUF4352 domain-containing protein</fullName>
    </recommendedName>
</protein>
<sequence>MKKKYMAVAALSALLLTSCSSSPEALPTATNDSSASTAPTNAAPSAVLPSPSSNMNERGQIAKKLGETGGIPGEDGELDLKFAVTKFEFVKCSKYAGDLNGRALAAHVEVETTGNYEGPLTVDGAPGLISFVAYHWRGYEPDGTRMNDLDSTAVQNCFESKAKLLPDYIGKGEKAKGMVLLDVTTKSGEVAFNPYGDGGWVWEYPGEKANV</sequence>
<dbReference type="RefSeq" id="WP_209999717.1">
    <property type="nucleotide sequence ID" value="NZ_BAAAJY010000009.1"/>
</dbReference>
<dbReference type="EMBL" id="JAGIOF010000001">
    <property type="protein sequence ID" value="MBP2387457.1"/>
    <property type="molecule type" value="Genomic_DNA"/>
</dbReference>
<evidence type="ECO:0008006" key="5">
    <source>
        <dbReference type="Google" id="ProtNLM"/>
    </source>
</evidence>
<evidence type="ECO:0000256" key="1">
    <source>
        <dbReference type="SAM" id="MobiDB-lite"/>
    </source>
</evidence>
<dbReference type="Proteomes" id="UP001296993">
    <property type="component" value="Unassembled WGS sequence"/>
</dbReference>
<accession>A0ABS4XG62</accession>
<comment type="caution">
    <text evidence="3">The sequence shown here is derived from an EMBL/GenBank/DDBJ whole genome shotgun (WGS) entry which is preliminary data.</text>
</comment>
<feature type="region of interest" description="Disordered" evidence="1">
    <location>
        <begin position="25"/>
        <end position="57"/>
    </location>
</feature>
<feature type="chain" id="PRO_5047094182" description="DUF4352 domain-containing protein" evidence="2">
    <location>
        <begin position="26"/>
        <end position="211"/>
    </location>
</feature>
<feature type="compositionally biased region" description="Low complexity" evidence="1">
    <location>
        <begin position="25"/>
        <end position="53"/>
    </location>
</feature>
<evidence type="ECO:0000313" key="3">
    <source>
        <dbReference type="EMBL" id="MBP2387457.1"/>
    </source>
</evidence>
<feature type="signal peptide" evidence="2">
    <location>
        <begin position="1"/>
        <end position="25"/>
    </location>
</feature>